<dbReference type="GO" id="GO:0003700">
    <property type="term" value="F:DNA-binding transcription factor activity"/>
    <property type="evidence" value="ECO:0007669"/>
    <property type="project" value="InterPro"/>
</dbReference>
<proteinExistence type="predicted"/>
<reference evidence="2" key="1">
    <citation type="submission" date="2020-07" db="EMBL/GenBank/DDBJ databases">
        <title>Genome sequences of bacteria associated with the marine, planktonic diatom Thalassiosira profunda strain ECT2AJA-044.</title>
        <authorList>
            <person name="Gargas C.B."/>
            <person name="Roberts W.R."/>
            <person name="Alverson A.J."/>
        </authorList>
    </citation>
    <scope>NUCLEOTIDE SEQUENCE</scope>
    <source>
        <strain evidence="2">ECT2AJA-044</strain>
    </source>
</reference>
<evidence type="ECO:0000313" key="3">
    <source>
        <dbReference type="Proteomes" id="UP000665026"/>
    </source>
</evidence>
<dbReference type="InterPro" id="IPR039422">
    <property type="entry name" value="MarR/SlyA-like"/>
</dbReference>
<name>A0A975EMR6_9RHOB</name>
<gene>
    <name evidence="2" type="ORF">HZ995_10455</name>
</gene>
<dbReference type="GO" id="GO:0006950">
    <property type="term" value="P:response to stress"/>
    <property type="evidence" value="ECO:0007669"/>
    <property type="project" value="TreeGrafter"/>
</dbReference>
<dbReference type="InterPro" id="IPR036390">
    <property type="entry name" value="WH_DNA-bd_sf"/>
</dbReference>
<dbReference type="PANTHER" id="PTHR33164">
    <property type="entry name" value="TRANSCRIPTIONAL REGULATOR, MARR FAMILY"/>
    <property type="match status" value="1"/>
</dbReference>
<dbReference type="RefSeq" id="WP_209355605.1">
    <property type="nucleotide sequence ID" value="NZ_CP060010.1"/>
</dbReference>
<accession>A0A975EMR6</accession>
<protein>
    <submittedName>
        <fullName evidence="2">Winged helix-turn-helix transcriptional regulator</fullName>
    </submittedName>
</protein>
<sequence>MTDQENQGISATNFDIADFIPYRLAVAARAYSEEVAAIYREKFGLSIPEWRVLAHLMKEGKASVRDIEARVTMEKSKVSRAADRLKDRGLLTKRADTMDRRLVHIELTEDGEALMAELIPMVIALQKDFEARLGDDLDGLDRALTRILKDDVK</sequence>
<organism evidence="2 3">
    <name type="scientific">Cognatishimia activa</name>
    <dbReference type="NCBI Taxonomy" id="1715691"/>
    <lineage>
        <taxon>Bacteria</taxon>
        <taxon>Pseudomonadati</taxon>
        <taxon>Pseudomonadota</taxon>
        <taxon>Alphaproteobacteria</taxon>
        <taxon>Rhodobacterales</taxon>
        <taxon>Paracoccaceae</taxon>
        <taxon>Cognatishimia</taxon>
    </lineage>
</organism>
<dbReference type="SUPFAM" id="SSF46785">
    <property type="entry name" value="Winged helix' DNA-binding domain"/>
    <property type="match status" value="1"/>
</dbReference>
<dbReference type="Pfam" id="PF12802">
    <property type="entry name" value="MarR_2"/>
    <property type="match status" value="1"/>
</dbReference>
<evidence type="ECO:0000313" key="2">
    <source>
        <dbReference type="EMBL" id="QTN34920.1"/>
    </source>
</evidence>
<dbReference type="Gene3D" id="1.10.10.10">
    <property type="entry name" value="Winged helix-like DNA-binding domain superfamily/Winged helix DNA-binding domain"/>
    <property type="match status" value="1"/>
</dbReference>
<dbReference type="PROSITE" id="PS50995">
    <property type="entry name" value="HTH_MARR_2"/>
    <property type="match status" value="1"/>
</dbReference>
<dbReference type="InterPro" id="IPR036388">
    <property type="entry name" value="WH-like_DNA-bd_sf"/>
</dbReference>
<dbReference type="PRINTS" id="PR00598">
    <property type="entry name" value="HTHMARR"/>
</dbReference>
<feature type="domain" description="HTH marR-type" evidence="1">
    <location>
        <begin position="17"/>
        <end position="149"/>
    </location>
</feature>
<dbReference type="KEGG" id="cact:HZ995_10455"/>
<dbReference type="InterPro" id="IPR000835">
    <property type="entry name" value="HTH_MarR-typ"/>
</dbReference>
<dbReference type="Proteomes" id="UP000665026">
    <property type="component" value="Chromosome"/>
</dbReference>
<dbReference type="EMBL" id="CP060010">
    <property type="protein sequence ID" value="QTN34920.1"/>
    <property type="molecule type" value="Genomic_DNA"/>
</dbReference>
<evidence type="ECO:0000259" key="1">
    <source>
        <dbReference type="PROSITE" id="PS50995"/>
    </source>
</evidence>
<dbReference type="PANTHER" id="PTHR33164:SF57">
    <property type="entry name" value="MARR-FAMILY TRANSCRIPTIONAL REGULATOR"/>
    <property type="match status" value="1"/>
</dbReference>
<dbReference type="SMART" id="SM00347">
    <property type="entry name" value="HTH_MARR"/>
    <property type="match status" value="1"/>
</dbReference>
<dbReference type="AlphaFoldDB" id="A0A975EMR6"/>